<organism evidence="4 5">
    <name type="scientific">Nocardioides yefusunii</name>
    <dbReference type="NCBI Taxonomy" id="2500546"/>
    <lineage>
        <taxon>Bacteria</taxon>
        <taxon>Bacillati</taxon>
        <taxon>Actinomycetota</taxon>
        <taxon>Actinomycetes</taxon>
        <taxon>Propionibacteriales</taxon>
        <taxon>Nocardioidaceae</taxon>
        <taxon>Nocardioides</taxon>
    </lineage>
</organism>
<dbReference type="RefSeq" id="WP_239022245.1">
    <property type="nucleotide sequence ID" value="NZ_CP034929.1"/>
</dbReference>
<evidence type="ECO:0000313" key="5">
    <source>
        <dbReference type="Proteomes" id="UP001596098"/>
    </source>
</evidence>
<dbReference type="Gene3D" id="1.10.10.2840">
    <property type="entry name" value="PucR C-terminal helix-turn-helix domain"/>
    <property type="match status" value="1"/>
</dbReference>
<dbReference type="Pfam" id="PF13556">
    <property type="entry name" value="HTH_30"/>
    <property type="match status" value="1"/>
</dbReference>
<evidence type="ECO:0000259" key="2">
    <source>
        <dbReference type="Pfam" id="PF13556"/>
    </source>
</evidence>
<dbReference type="Proteomes" id="UP001596098">
    <property type="component" value="Unassembled WGS sequence"/>
</dbReference>
<accession>A0ABW1QVY9</accession>
<dbReference type="Pfam" id="PF17853">
    <property type="entry name" value="GGDEF_2"/>
    <property type="match status" value="1"/>
</dbReference>
<evidence type="ECO:0000313" key="4">
    <source>
        <dbReference type="EMBL" id="MFC6152060.1"/>
    </source>
</evidence>
<dbReference type="PANTHER" id="PTHR33744">
    <property type="entry name" value="CARBOHYDRATE DIACID REGULATOR"/>
    <property type="match status" value="1"/>
</dbReference>
<sequence length="415" mass="43796">MTDDPLPFDDALDERQVPVARALARATGHLSTTATSRMETDLPWFTQLSAEDRSWVGLIVHAGIKNFVDWLVTDTTTGSAPSGHTLASAVFGAAPRELTGVITLQQTVDLIRLSIDVVESDVDALVPAEHVPAVNNAVLRYGREVAFATAEVYARAAESRGAWDARLEALVVDAVLRAETDESLLSRASALGWRSPDGVTVVVGSAPRTAPHRSDNDVFTEVRRTARAAGMDALCGTQGTQLVIVLGRVSDPVAAAATVAHLFADGPVVAGPLAPGLARAHASAHAAAQGHRAAAGKTAVTRPVHADDLLAERVLVGDEAARTHLVEQVWRPLTARKELVETLVAWFESGGSTEGSARALFVHPNTVRYRLRQVAEVTGLTPAAPEDAFTLQVALVVGRQEDASASSDTHSTPSN</sequence>
<dbReference type="InterPro" id="IPR025736">
    <property type="entry name" value="PucR_C-HTH_dom"/>
</dbReference>
<comment type="caution">
    <text evidence="4">The sequence shown here is derived from an EMBL/GenBank/DDBJ whole genome shotgun (WGS) entry which is preliminary data.</text>
</comment>
<dbReference type="InterPro" id="IPR042070">
    <property type="entry name" value="PucR_C-HTH_sf"/>
</dbReference>
<dbReference type="InterPro" id="IPR041522">
    <property type="entry name" value="CdaR_GGDEF"/>
</dbReference>
<protein>
    <submittedName>
        <fullName evidence="4">PucR family transcriptional regulator</fullName>
    </submittedName>
</protein>
<gene>
    <name evidence="4" type="ORF">ACFPWU_00045</name>
</gene>
<feature type="domain" description="PucR C-terminal helix-turn-helix" evidence="2">
    <location>
        <begin position="339"/>
        <end position="396"/>
    </location>
</feature>
<feature type="domain" description="CdaR GGDEF-like" evidence="3">
    <location>
        <begin position="179"/>
        <end position="291"/>
    </location>
</feature>
<reference evidence="5" key="1">
    <citation type="journal article" date="2019" name="Int. J. Syst. Evol. Microbiol.">
        <title>The Global Catalogue of Microorganisms (GCM) 10K type strain sequencing project: providing services to taxonomists for standard genome sequencing and annotation.</title>
        <authorList>
            <consortium name="The Broad Institute Genomics Platform"/>
            <consortium name="The Broad Institute Genome Sequencing Center for Infectious Disease"/>
            <person name="Wu L."/>
            <person name="Ma J."/>
        </authorList>
    </citation>
    <scope>NUCLEOTIDE SEQUENCE [LARGE SCALE GENOMIC DNA]</scope>
    <source>
        <strain evidence="5">DFY28</strain>
    </source>
</reference>
<dbReference type="InterPro" id="IPR051448">
    <property type="entry name" value="CdaR-like_regulators"/>
</dbReference>
<name>A0ABW1QVY9_9ACTN</name>
<dbReference type="EMBL" id="JBHSQI010000001">
    <property type="protein sequence ID" value="MFC6152060.1"/>
    <property type="molecule type" value="Genomic_DNA"/>
</dbReference>
<dbReference type="PANTHER" id="PTHR33744:SF7">
    <property type="entry name" value="PUCR FAMILY TRANSCRIPTIONAL REGULATOR"/>
    <property type="match status" value="1"/>
</dbReference>
<evidence type="ECO:0000259" key="3">
    <source>
        <dbReference type="Pfam" id="PF17853"/>
    </source>
</evidence>
<comment type="similarity">
    <text evidence="1">Belongs to the CdaR family.</text>
</comment>
<evidence type="ECO:0000256" key="1">
    <source>
        <dbReference type="ARBA" id="ARBA00006754"/>
    </source>
</evidence>
<keyword evidence="5" id="KW-1185">Reference proteome</keyword>
<proteinExistence type="inferred from homology"/>